<feature type="chain" id="PRO_5031284144" description="Peptidase C51 domain-containing protein" evidence="1">
    <location>
        <begin position="26"/>
        <end position="225"/>
    </location>
</feature>
<evidence type="ECO:0000259" key="2">
    <source>
        <dbReference type="Pfam" id="PF05257"/>
    </source>
</evidence>
<dbReference type="InterPro" id="IPR038765">
    <property type="entry name" value="Papain-like_cys_pep_sf"/>
</dbReference>
<dbReference type="PROSITE" id="PS51257">
    <property type="entry name" value="PROKAR_LIPOPROTEIN"/>
    <property type="match status" value="1"/>
</dbReference>
<dbReference type="AlphaFoldDB" id="A0A7W6WBL5"/>
<reference evidence="3 4" key="1">
    <citation type="submission" date="2020-08" db="EMBL/GenBank/DDBJ databases">
        <title>Genome sequencing of Purple Non-Sulfur Bacteria from various extreme environments.</title>
        <authorList>
            <person name="Mayer M."/>
        </authorList>
    </citation>
    <scope>NUCLEOTIDE SEQUENCE [LARGE SCALE GENOMIC DNA]</scope>
    <source>
        <strain evidence="3 4">JA131</strain>
    </source>
</reference>
<keyword evidence="1" id="KW-0732">Signal</keyword>
<proteinExistence type="predicted"/>
<keyword evidence="4" id="KW-1185">Reference proteome</keyword>
<organism evidence="3 4">
    <name type="scientific">Roseospira visakhapatnamensis</name>
    <dbReference type="NCBI Taxonomy" id="390880"/>
    <lineage>
        <taxon>Bacteria</taxon>
        <taxon>Pseudomonadati</taxon>
        <taxon>Pseudomonadota</taxon>
        <taxon>Alphaproteobacteria</taxon>
        <taxon>Rhodospirillales</taxon>
        <taxon>Rhodospirillaceae</taxon>
        <taxon>Roseospira</taxon>
    </lineage>
</organism>
<dbReference type="Proteomes" id="UP000554286">
    <property type="component" value="Unassembled WGS sequence"/>
</dbReference>
<name>A0A7W6WBL5_9PROT</name>
<sequence>MPPLPRRAVRAGAIVCLGMALSACAGGPDVGHEAGLYPVPTYTGGERFVWCVPYARQISGISIRGDADTWWGQASGRYARGNRPAPYAVLALKPTRRLSDGHIGVVTGLVGPREIRVSHANWGWTGATRGRVYTHMPVIDVSSGNDWTAVRFKHPAVGAYGRVYPALGFIYSPKDPNVRIARASPPRPRPAAPARVVARPVRAASPPAAPAPVAVPHTNATLRLF</sequence>
<dbReference type="RefSeq" id="WP_184047429.1">
    <property type="nucleotide sequence ID" value="NZ_JACIGK010000031.1"/>
</dbReference>
<evidence type="ECO:0000256" key="1">
    <source>
        <dbReference type="SAM" id="SignalP"/>
    </source>
</evidence>
<dbReference type="InterPro" id="IPR007921">
    <property type="entry name" value="CHAP_dom"/>
</dbReference>
<feature type="signal peptide" evidence="1">
    <location>
        <begin position="1"/>
        <end position="25"/>
    </location>
</feature>
<gene>
    <name evidence="3" type="ORF">GGD89_003309</name>
</gene>
<dbReference type="EMBL" id="JACIGK010000031">
    <property type="protein sequence ID" value="MBB4267662.1"/>
    <property type="molecule type" value="Genomic_DNA"/>
</dbReference>
<dbReference type="SUPFAM" id="SSF54001">
    <property type="entry name" value="Cysteine proteinases"/>
    <property type="match status" value="1"/>
</dbReference>
<dbReference type="Gene3D" id="3.90.1720.10">
    <property type="entry name" value="endopeptidase domain like (from Nostoc punctiforme)"/>
    <property type="match status" value="1"/>
</dbReference>
<evidence type="ECO:0000313" key="4">
    <source>
        <dbReference type="Proteomes" id="UP000554286"/>
    </source>
</evidence>
<evidence type="ECO:0000313" key="3">
    <source>
        <dbReference type="EMBL" id="MBB4267662.1"/>
    </source>
</evidence>
<comment type="caution">
    <text evidence="3">The sequence shown here is derived from an EMBL/GenBank/DDBJ whole genome shotgun (WGS) entry which is preliminary data.</text>
</comment>
<feature type="domain" description="Peptidase C51" evidence="2">
    <location>
        <begin position="47"/>
        <end position="121"/>
    </location>
</feature>
<protein>
    <recommendedName>
        <fullName evidence="2">Peptidase C51 domain-containing protein</fullName>
    </recommendedName>
</protein>
<accession>A0A7W6WBL5</accession>
<dbReference type="Pfam" id="PF05257">
    <property type="entry name" value="CHAP"/>
    <property type="match status" value="1"/>
</dbReference>